<dbReference type="AlphaFoldDB" id="A0AAV7MQJ6"/>
<organism evidence="1 2">
    <name type="scientific">Pleurodeles waltl</name>
    <name type="common">Iberian ribbed newt</name>
    <dbReference type="NCBI Taxonomy" id="8319"/>
    <lineage>
        <taxon>Eukaryota</taxon>
        <taxon>Metazoa</taxon>
        <taxon>Chordata</taxon>
        <taxon>Craniata</taxon>
        <taxon>Vertebrata</taxon>
        <taxon>Euteleostomi</taxon>
        <taxon>Amphibia</taxon>
        <taxon>Batrachia</taxon>
        <taxon>Caudata</taxon>
        <taxon>Salamandroidea</taxon>
        <taxon>Salamandridae</taxon>
        <taxon>Pleurodelinae</taxon>
        <taxon>Pleurodeles</taxon>
    </lineage>
</organism>
<protein>
    <submittedName>
        <fullName evidence="1">Uncharacterized protein</fullName>
    </submittedName>
</protein>
<dbReference type="EMBL" id="JANPWB010000013">
    <property type="protein sequence ID" value="KAJ1105807.1"/>
    <property type="molecule type" value="Genomic_DNA"/>
</dbReference>
<evidence type="ECO:0000313" key="2">
    <source>
        <dbReference type="Proteomes" id="UP001066276"/>
    </source>
</evidence>
<accession>A0AAV7MQJ6</accession>
<comment type="caution">
    <text evidence="1">The sequence shown here is derived from an EMBL/GenBank/DDBJ whole genome shotgun (WGS) entry which is preliminary data.</text>
</comment>
<reference evidence="1" key="1">
    <citation type="journal article" date="2022" name="bioRxiv">
        <title>Sequencing and chromosome-scale assembly of the giantPleurodeles waltlgenome.</title>
        <authorList>
            <person name="Brown T."/>
            <person name="Elewa A."/>
            <person name="Iarovenko S."/>
            <person name="Subramanian E."/>
            <person name="Araus A.J."/>
            <person name="Petzold A."/>
            <person name="Susuki M."/>
            <person name="Suzuki K.-i.T."/>
            <person name="Hayashi T."/>
            <person name="Toyoda A."/>
            <person name="Oliveira C."/>
            <person name="Osipova E."/>
            <person name="Leigh N.D."/>
            <person name="Simon A."/>
            <person name="Yun M.H."/>
        </authorList>
    </citation>
    <scope>NUCLEOTIDE SEQUENCE</scope>
    <source>
        <strain evidence="1">20211129_DDA</strain>
        <tissue evidence="1">Liver</tissue>
    </source>
</reference>
<name>A0AAV7MQJ6_PLEWA</name>
<sequence>MRGAVLTHHHIRLRASVKDDLQMWIVFLQDFNRVTMLVEDSDWFWQILIFSDVSGANGFGLFWDGHWAAEAWPVASGSRTEPVLYGLLGIHLFVELRSNFIAAFWLATGFRWGKA</sequence>
<proteinExistence type="predicted"/>
<gene>
    <name evidence="1" type="ORF">NDU88_003211</name>
</gene>
<dbReference type="Proteomes" id="UP001066276">
    <property type="component" value="Chromosome 9"/>
</dbReference>
<evidence type="ECO:0000313" key="1">
    <source>
        <dbReference type="EMBL" id="KAJ1105807.1"/>
    </source>
</evidence>
<keyword evidence="2" id="KW-1185">Reference proteome</keyword>